<dbReference type="CDD" id="cd03219">
    <property type="entry name" value="ABC_Mj1267_LivG_branched"/>
    <property type="match status" value="1"/>
</dbReference>
<reference evidence="5 6" key="1">
    <citation type="submission" date="2016-12" db="EMBL/GenBank/DDBJ databases">
        <title>Candidatus Reconcilibacillus cellulovorans genome.</title>
        <authorList>
            <person name="Kolinko S."/>
            <person name="Wu Y.-W."/>
            <person name="Tachea F."/>
            <person name="Denzel E."/>
            <person name="Hiras J."/>
            <person name="Baecker N."/>
            <person name="Chan L.J."/>
            <person name="Eichorst S.A."/>
            <person name="Frey D."/>
            <person name="Adams P.D."/>
            <person name="Pray T."/>
            <person name="Tanjore D."/>
            <person name="Petzold C.J."/>
            <person name="Gladden J.M."/>
            <person name="Simmons B.A."/>
            <person name="Singer S.W."/>
        </authorList>
    </citation>
    <scope>NUCLEOTIDE SEQUENCE [LARGE SCALE GENOMIC DNA]</scope>
    <source>
        <strain evidence="5">JTherm</strain>
    </source>
</reference>
<dbReference type="InterPro" id="IPR027417">
    <property type="entry name" value="P-loop_NTPase"/>
</dbReference>
<organism evidence="5 6">
    <name type="scientific">Candidatus Reconcilbacillus cellulovorans</name>
    <dbReference type="NCBI Taxonomy" id="1906605"/>
    <lineage>
        <taxon>Bacteria</taxon>
        <taxon>Bacillati</taxon>
        <taxon>Bacillota</taxon>
        <taxon>Bacilli</taxon>
        <taxon>Bacillales</taxon>
        <taxon>Paenibacillaceae</taxon>
        <taxon>Candidatus Reconcilbacillus</taxon>
    </lineage>
</organism>
<dbReference type="PANTHER" id="PTHR45772">
    <property type="entry name" value="CONSERVED COMPONENT OF ABC TRANSPORTER FOR NATURAL AMINO ACIDS-RELATED"/>
    <property type="match status" value="1"/>
</dbReference>
<dbReference type="Proteomes" id="UP000243688">
    <property type="component" value="Unassembled WGS sequence"/>
</dbReference>
<dbReference type="AlphaFoldDB" id="A0A2A6E1I9"/>
<evidence type="ECO:0000259" key="4">
    <source>
        <dbReference type="PROSITE" id="PS50893"/>
    </source>
</evidence>
<gene>
    <name evidence="5" type="ORF">BLM47_04755</name>
</gene>
<keyword evidence="1" id="KW-0813">Transport</keyword>
<dbReference type="NCBIfam" id="TIGR03411">
    <property type="entry name" value="urea_trans_UrtD"/>
    <property type="match status" value="1"/>
</dbReference>
<accession>A0A2A6E1I9</accession>
<proteinExistence type="predicted"/>
<dbReference type="InterPro" id="IPR051120">
    <property type="entry name" value="ABC_AA/LPS_Transport"/>
</dbReference>
<name>A0A2A6E1I9_9BACL</name>
<dbReference type="PANTHER" id="PTHR45772:SF8">
    <property type="entry name" value="HIGH-AFFINITY BRANCHED-CHAIN AMINO ACID TRANSPORT ATP-BINDING PROTEIN"/>
    <property type="match status" value="1"/>
</dbReference>
<keyword evidence="3 5" id="KW-0067">ATP-binding</keyword>
<evidence type="ECO:0000313" key="6">
    <source>
        <dbReference type="Proteomes" id="UP000243688"/>
    </source>
</evidence>
<dbReference type="SUPFAM" id="SSF52540">
    <property type="entry name" value="P-loop containing nucleoside triphosphate hydrolases"/>
    <property type="match status" value="1"/>
</dbReference>
<dbReference type="PROSITE" id="PS50893">
    <property type="entry name" value="ABC_TRANSPORTER_2"/>
    <property type="match status" value="1"/>
</dbReference>
<dbReference type="GO" id="GO:0005524">
    <property type="term" value="F:ATP binding"/>
    <property type="evidence" value="ECO:0007669"/>
    <property type="project" value="UniProtKB-KW"/>
</dbReference>
<dbReference type="GO" id="GO:0016887">
    <property type="term" value="F:ATP hydrolysis activity"/>
    <property type="evidence" value="ECO:0007669"/>
    <property type="project" value="InterPro"/>
</dbReference>
<comment type="caution">
    <text evidence="5">The sequence shown here is derived from an EMBL/GenBank/DDBJ whole genome shotgun (WGS) entry which is preliminary data.</text>
</comment>
<dbReference type="GO" id="GO:0005886">
    <property type="term" value="C:plasma membrane"/>
    <property type="evidence" value="ECO:0007669"/>
    <property type="project" value="TreeGrafter"/>
</dbReference>
<evidence type="ECO:0000256" key="2">
    <source>
        <dbReference type="ARBA" id="ARBA00022741"/>
    </source>
</evidence>
<dbReference type="EMBL" id="MOXJ01000008">
    <property type="protein sequence ID" value="PDO10901.1"/>
    <property type="molecule type" value="Genomic_DNA"/>
</dbReference>
<feature type="domain" description="ABC transporter" evidence="4">
    <location>
        <begin position="10"/>
        <end position="250"/>
    </location>
</feature>
<evidence type="ECO:0000256" key="1">
    <source>
        <dbReference type="ARBA" id="ARBA00022448"/>
    </source>
</evidence>
<dbReference type="InterPro" id="IPR032823">
    <property type="entry name" value="BCA_ABC_TP_C"/>
</dbReference>
<dbReference type="Pfam" id="PF12399">
    <property type="entry name" value="BCA_ABC_TP_C"/>
    <property type="match status" value="1"/>
</dbReference>
<dbReference type="Pfam" id="PF00005">
    <property type="entry name" value="ABC_tran"/>
    <property type="match status" value="1"/>
</dbReference>
<dbReference type="Gene3D" id="3.40.50.300">
    <property type="entry name" value="P-loop containing nucleotide triphosphate hydrolases"/>
    <property type="match status" value="1"/>
</dbReference>
<dbReference type="FunFam" id="3.40.50.300:FF:000421">
    <property type="entry name" value="Branched-chain amino acid ABC transporter ATP-binding protein"/>
    <property type="match status" value="1"/>
</dbReference>
<protein>
    <submittedName>
        <fullName evidence="5">Urea ABC transporter ATP-binding protein UrtD</fullName>
    </submittedName>
</protein>
<dbReference type="InterPro" id="IPR003439">
    <property type="entry name" value="ABC_transporter-like_ATP-bd"/>
</dbReference>
<dbReference type="InterPro" id="IPR017781">
    <property type="entry name" value="ABC_transptr_urea_ATP-bd_UrtD"/>
</dbReference>
<keyword evidence="2" id="KW-0547">Nucleotide-binding</keyword>
<sequence length="256" mass="28193">MRPAPEPPLVFVESLEVRFGGFRALRGVDFTLRRGELRFLIGPNGAGKTTLLDVLCGKTRPSAGRVRFKGAIDLAKLQEHEIAALGIGRKFQSPSIFAELTVWENIEIALKQPRGVRHALSARLSAEQRDRIARILERVGLADKPRVRGGTLSHGEKQWLEIGMLLAQDPELLLLDEPVAGMTDAETERTAELLRDIATDHTVLVVEHDMAFVRACAQTVTVMHEGAVLCEGSVADVQNDERVAEVYLGRRADPHA</sequence>
<evidence type="ECO:0000313" key="5">
    <source>
        <dbReference type="EMBL" id="PDO10901.1"/>
    </source>
</evidence>
<evidence type="ECO:0000256" key="3">
    <source>
        <dbReference type="ARBA" id="ARBA00022840"/>
    </source>
</evidence>